<dbReference type="Proteomes" id="UP000594454">
    <property type="component" value="Chromosome 1"/>
</dbReference>
<keyword evidence="4" id="KW-1185">Reference proteome</keyword>
<dbReference type="InterPro" id="IPR036388">
    <property type="entry name" value="WH-like_DNA-bd_sf"/>
</dbReference>
<reference evidence="3 4" key="1">
    <citation type="submission" date="2020-11" db="EMBL/GenBank/DDBJ databases">
        <authorList>
            <person name="Wallbank WR R."/>
            <person name="Pardo Diaz C."/>
            <person name="Kozak K."/>
            <person name="Martin S."/>
            <person name="Jiggins C."/>
            <person name="Moest M."/>
            <person name="Warren A I."/>
            <person name="Generalovic N T."/>
            <person name="Byers J.R.P. K."/>
            <person name="Montejo-Kovacevich G."/>
            <person name="Yen C E."/>
        </authorList>
    </citation>
    <scope>NUCLEOTIDE SEQUENCE [LARGE SCALE GENOMIC DNA]</scope>
</reference>
<dbReference type="Gene3D" id="1.10.10.10">
    <property type="entry name" value="Winged helix-like DNA-binding domain superfamily/Winged helix DNA-binding domain"/>
    <property type="match status" value="1"/>
</dbReference>
<dbReference type="GO" id="GO:0003677">
    <property type="term" value="F:DNA binding"/>
    <property type="evidence" value="ECO:0007669"/>
    <property type="project" value="InterPro"/>
</dbReference>
<dbReference type="InterPro" id="IPR025898">
    <property type="entry name" value="Tc3_transposase_DNA-bd_dom"/>
</dbReference>
<gene>
    <name evidence="3" type="ORF">HERILL_LOCUS2570</name>
</gene>
<evidence type="ECO:0000313" key="4">
    <source>
        <dbReference type="Proteomes" id="UP000594454"/>
    </source>
</evidence>
<evidence type="ECO:0000313" key="3">
    <source>
        <dbReference type="EMBL" id="CAD7079350.1"/>
    </source>
</evidence>
<dbReference type="AlphaFoldDB" id="A0A7R8YPD0"/>
<dbReference type="GO" id="GO:0005634">
    <property type="term" value="C:nucleus"/>
    <property type="evidence" value="ECO:0007669"/>
    <property type="project" value="UniProtKB-SubCell"/>
</dbReference>
<dbReference type="EMBL" id="LR899009">
    <property type="protein sequence ID" value="CAD7079350.1"/>
    <property type="molecule type" value="Genomic_DNA"/>
</dbReference>
<sequence length="287" mass="32898">MGRGKRLNKEQTKKIKTLKKAGFSLREIGKRVGCSRNAVFNYLQDPESYGQRYKGGKKRVTTEHERRDILKIASHSLLSARQIRTKLGATASVRTIQRVLKESSKNESNINQPGFDARLEFADQQFTPAYSNEEKTELENRISVPYPDEKKSSLKYLRDFASMVIKKEKFDTFTMEENFSHLTYPDEIQPNLEDVVCVVIKNEVDTFAREEELGSTHPMSNINDAHFTSSVIKEEAKFDPFIWEEKLGHIICSHEAKPGPIGFDSFASVITKEEVKIEQVDTSMEEH</sequence>
<protein>
    <recommendedName>
        <fullName evidence="2">Tc3 transposase DNA binding domain-containing protein</fullName>
    </recommendedName>
</protein>
<comment type="subcellular location">
    <subcellularLocation>
        <location evidence="1">Nucleus</location>
    </subcellularLocation>
</comment>
<evidence type="ECO:0000259" key="2">
    <source>
        <dbReference type="Pfam" id="PF11427"/>
    </source>
</evidence>
<feature type="domain" description="Tc3 transposase DNA binding" evidence="2">
    <location>
        <begin position="4"/>
        <end position="50"/>
    </location>
</feature>
<evidence type="ECO:0000256" key="1">
    <source>
        <dbReference type="ARBA" id="ARBA00004123"/>
    </source>
</evidence>
<dbReference type="SUPFAM" id="SSF46689">
    <property type="entry name" value="Homeodomain-like"/>
    <property type="match status" value="1"/>
</dbReference>
<dbReference type="InterPro" id="IPR009057">
    <property type="entry name" value="Homeodomain-like_sf"/>
</dbReference>
<dbReference type="InParanoid" id="A0A7R8YPD0"/>
<organism evidence="3 4">
    <name type="scientific">Hermetia illucens</name>
    <name type="common">Black soldier fly</name>
    <dbReference type="NCBI Taxonomy" id="343691"/>
    <lineage>
        <taxon>Eukaryota</taxon>
        <taxon>Metazoa</taxon>
        <taxon>Ecdysozoa</taxon>
        <taxon>Arthropoda</taxon>
        <taxon>Hexapoda</taxon>
        <taxon>Insecta</taxon>
        <taxon>Pterygota</taxon>
        <taxon>Neoptera</taxon>
        <taxon>Endopterygota</taxon>
        <taxon>Diptera</taxon>
        <taxon>Brachycera</taxon>
        <taxon>Stratiomyomorpha</taxon>
        <taxon>Stratiomyidae</taxon>
        <taxon>Hermetiinae</taxon>
        <taxon>Hermetia</taxon>
    </lineage>
</organism>
<accession>A0A7R8YPD0</accession>
<proteinExistence type="predicted"/>
<dbReference type="Gene3D" id="1.10.10.60">
    <property type="entry name" value="Homeodomain-like"/>
    <property type="match status" value="1"/>
</dbReference>
<dbReference type="Pfam" id="PF11427">
    <property type="entry name" value="HTH_Tnp_Tc3_1"/>
    <property type="match status" value="1"/>
</dbReference>
<name>A0A7R8YPD0_HERIL</name>